<dbReference type="PANTHER" id="PTHR35866">
    <property type="entry name" value="PUTATIVE-RELATED"/>
    <property type="match status" value="1"/>
</dbReference>
<proteinExistence type="predicted"/>
<evidence type="ECO:0000313" key="2">
    <source>
        <dbReference type="Proteomes" id="UP001368500"/>
    </source>
</evidence>
<dbReference type="Pfam" id="PF03692">
    <property type="entry name" value="CxxCxxCC"/>
    <property type="match status" value="1"/>
</dbReference>
<organism evidence="1 2">
    <name type="scientific">Pseudaquabacterium rugosum</name>
    <dbReference type="NCBI Taxonomy" id="2984194"/>
    <lineage>
        <taxon>Bacteria</taxon>
        <taxon>Pseudomonadati</taxon>
        <taxon>Pseudomonadota</taxon>
        <taxon>Betaproteobacteria</taxon>
        <taxon>Burkholderiales</taxon>
        <taxon>Sphaerotilaceae</taxon>
        <taxon>Pseudaquabacterium</taxon>
    </lineage>
</organism>
<gene>
    <name evidence="1" type="ORF">AACH11_16185</name>
</gene>
<dbReference type="PANTHER" id="PTHR35866:SF1">
    <property type="entry name" value="YKGJ FAMILY CYSTEINE CLUSTER PROTEIN"/>
    <property type="match status" value="1"/>
</dbReference>
<dbReference type="EMBL" id="JBBUTF010000014">
    <property type="protein sequence ID" value="MEK8027503.1"/>
    <property type="molecule type" value="Genomic_DNA"/>
</dbReference>
<name>A0ABU9BC69_9BURK</name>
<sequence length="136" mass="15779">MRSPIHIVDVERPETWTRWRAGLCDSCQANCCTMPVEVRMADLLRLGLVDPFEVEHEEERLIARRLIKMGVVARYHARFGLFTLPRRASGDCHYLDRHTRRCSVYAERPDTCRKHPQIGPKPGHCPYGRRSEAPRG</sequence>
<comment type="caution">
    <text evidence="1">The sequence shown here is derived from an EMBL/GenBank/DDBJ whole genome shotgun (WGS) entry which is preliminary data.</text>
</comment>
<keyword evidence="2" id="KW-1185">Reference proteome</keyword>
<reference evidence="1 2" key="1">
    <citation type="submission" date="2024-04" db="EMBL/GenBank/DDBJ databases">
        <title>Novel species of the genus Ideonella isolated from streams.</title>
        <authorList>
            <person name="Lu H."/>
        </authorList>
    </citation>
    <scope>NUCLEOTIDE SEQUENCE [LARGE SCALE GENOMIC DNA]</scope>
    <source>
        <strain evidence="1 2">BYS139W</strain>
    </source>
</reference>
<dbReference type="Proteomes" id="UP001368500">
    <property type="component" value="Unassembled WGS sequence"/>
</dbReference>
<evidence type="ECO:0000313" key="1">
    <source>
        <dbReference type="EMBL" id="MEK8027503.1"/>
    </source>
</evidence>
<dbReference type="InterPro" id="IPR005358">
    <property type="entry name" value="Puta_zinc/iron-chelating_dom"/>
</dbReference>
<dbReference type="RefSeq" id="WP_341375276.1">
    <property type="nucleotide sequence ID" value="NZ_JBBUTF010000014.1"/>
</dbReference>
<protein>
    <submittedName>
        <fullName evidence="1">YkgJ family cysteine cluster protein</fullName>
    </submittedName>
</protein>
<accession>A0ABU9BC69</accession>